<dbReference type="eggNOG" id="COG1561">
    <property type="taxonomic scope" value="Bacteria"/>
</dbReference>
<evidence type="ECO:0000256" key="4">
    <source>
        <dbReference type="ARBA" id="ARBA00022801"/>
    </source>
</evidence>
<dbReference type="EMBL" id="CP000473">
    <property type="protein sequence ID" value="ABJ83343.1"/>
    <property type="molecule type" value="Genomic_DNA"/>
</dbReference>
<comment type="similarity">
    <text evidence="5">Belongs to the YicC/YloC family.</text>
</comment>
<comment type="cofactor">
    <cofactor evidence="1">
        <name>a divalent metal cation</name>
        <dbReference type="ChEBI" id="CHEBI:60240"/>
    </cofactor>
</comment>
<dbReference type="InParanoid" id="Q025H6"/>
<dbReference type="Pfam" id="PF08340">
    <property type="entry name" value="YicC-like_C"/>
    <property type="match status" value="1"/>
</dbReference>
<dbReference type="STRING" id="234267.Acid_2354"/>
<keyword evidence="2" id="KW-0540">Nuclease</keyword>
<dbReference type="AlphaFoldDB" id="Q025H6"/>
<keyword evidence="4" id="KW-0378">Hydrolase</keyword>
<dbReference type="InterPro" id="IPR013527">
    <property type="entry name" value="YicC-like_N"/>
</dbReference>
<gene>
    <name evidence="8" type="ordered locus">Acid_2354</name>
</gene>
<dbReference type="KEGG" id="sus:Acid_2354"/>
<dbReference type="InterPro" id="IPR013551">
    <property type="entry name" value="YicC-like_C"/>
</dbReference>
<evidence type="ECO:0000256" key="5">
    <source>
        <dbReference type="ARBA" id="ARBA00035648"/>
    </source>
</evidence>
<dbReference type="PANTHER" id="PTHR30636">
    <property type="entry name" value="UPF0701 PROTEIN YICC"/>
    <property type="match status" value="1"/>
</dbReference>
<keyword evidence="3" id="KW-0255">Endonuclease</keyword>
<evidence type="ECO:0000256" key="2">
    <source>
        <dbReference type="ARBA" id="ARBA00022722"/>
    </source>
</evidence>
<name>Q025H6_SOLUE</name>
<feature type="domain" description="Endoribonuclease YicC-like C-terminal" evidence="7">
    <location>
        <begin position="176"/>
        <end position="292"/>
    </location>
</feature>
<feature type="domain" description="Endoribonuclease YicC-like N-terminal" evidence="6">
    <location>
        <begin position="1"/>
        <end position="151"/>
    </location>
</feature>
<dbReference type="GO" id="GO:0016787">
    <property type="term" value="F:hydrolase activity"/>
    <property type="evidence" value="ECO:0007669"/>
    <property type="project" value="UniProtKB-KW"/>
</dbReference>
<organism evidence="8">
    <name type="scientific">Solibacter usitatus (strain Ellin6076)</name>
    <dbReference type="NCBI Taxonomy" id="234267"/>
    <lineage>
        <taxon>Bacteria</taxon>
        <taxon>Pseudomonadati</taxon>
        <taxon>Acidobacteriota</taxon>
        <taxon>Terriglobia</taxon>
        <taxon>Bryobacterales</taxon>
        <taxon>Solibacteraceae</taxon>
        <taxon>Candidatus Solibacter</taxon>
    </lineage>
</organism>
<dbReference type="PANTHER" id="PTHR30636:SF3">
    <property type="entry name" value="UPF0701 PROTEIN YICC"/>
    <property type="match status" value="1"/>
</dbReference>
<protein>
    <recommendedName>
        <fullName evidence="9">YicC N-terminal domain protein</fullName>
    </recommendedName>
</protein>
<dbReference type="Pfam" id="PF03755">
    <property type="entry name" value="YicC-like_N"/>
    <property type="match status" value="1"/>
</dbReference>
<evidence type="ECO:0000259" key="7">
    <source>
        <dbReference type="Pfam" id="PF08340"/>
    </source>
</evidence>
<dbReference type="NCBIfam" id="TIGR00255">
    <property type="entry name" value="YicC/YloC family endoribonuclease"/>
    <property type="match status" value="1"/>
</dbReference>
<evidence type="ECO:0000256" key="1">
    <source>
        <dbReference type="ARBA" id="ARBA00001968"/>
    </source>
</evidence>
<evidence type="ECO:0008006" key="9">
    <source>
        <dbReference type="Google" id="ProtNLM"/>
    </source>
</evidence>
<dbReference type="InterPro" id="IPR005229">
    <property type="entry name" value="YicC/YloC-like"/>
</dbReference>
<sequence length="292" mass="31840">MTGFARVRREIPQGELVFSLKSVNHRGLDLHFHMPNELDALENDVRAVIKTGVARGHLQIHCGITRTAAAGAAPLNRTLLTAYMAAFREAAEVYELEGSPDLNSALRIPGMLTTGEEEELGEDVAKALLAAAADAVAALNKVREREGAATAEEMRQRCRSICSLVVRMEEIRAGAVGVFQKRLREKLADLLHGAGIEPQRLAQEAAILADRSDISEELMRLRTHAGQLEQMLNGDGEVGKRLDFLLQEMNRESNTVLSKTGGLGDLGLTITDLALSAKSEIDKIREQSLNLE</sequence>
<reference evidence="8" key="1">
    <citation type="submission" date="2006-10" db="EMBL/GenBank/DDBJ databases">
        <title>Complete sequence of Solibacter usitatus Ellin6076.</title>
        <authorList>
            <consortium name="US DOE Joint Genome Institute"/>
            <person name="Copeland A."/>
            <person name="Lucas S."/>
            <person name="Lapidus A."/>
            <person name="Barry K."/>
            <person name="Detter J.C."/>
            <person name="Glavina del Rio T."/>
            <person name="Hammon N."/>
            <person name="Israni S."/>
            <person name="Dalin E."/>
            <person name="Tice H."/>
            <person name="Pitluck S."/>
            <person name="Thompson L.S."/>
            <person name="Brettin T."/>
            <person name="Bruce D."/>
            <person name="Han C."/>
            <person name="Tapia R."/>
            <person name="Gilna P."/>
            <person name="Schmutz J."/>
            <person name="Larimer F."/>
            <person name="Land M."/>
            <person name="Hauser L."/>
            <person name="Kyrpides N."/>
            <person name="Mikhailova N."/>
            <person name="Janssen P.H."/>
            <person name="Kuske C.R."/>
            <person name="Richardson P."/>
        </authorList>
    </citation>
    <scope>NUCLEOTIDE SEQUENCE</scope>
    <source>
        <strain evidence="8">Ellin6076</strain>
    </source>
</reference>
<evidence type="ECO:0000256" key="3">
    <source>
        <dbReference type="ARBA" id="ARBA00022759"/>
    </source>
</evidence>
<evidence type="ECO:0000313" key="8">
    <source>
        <dbReference type="EMBL" id="ABJ83343.1"/>
    </source>
</evidence>
<proteinExistence type="inferred from homology"/>
<dbReference type="OrthoDB" id="9771229at2"/>
<evidence type="ECO:0000259" key="6">
    <source>
        <dbReference type="Pfam" id="PF03755"/>
    </source>
</evidence>
<dbReference type="HOGENOM" id="CLU_076609_0_1_0"/>
<dbReference type="GO" id="GO:0004521">
    <property type="term" value="F:RNA endonuclease activity"/>
    <property type="evidence" value="ECO:0007669"/>
    <property type="project" value="InterPro"/>
</dbReference>
<dbReference type="FunCoup" id="Q025H6">
    <property type="interactions" value="257"/>
</dbReference>
<accession>Q025H6</accession>